<proteinExistence type="predicted"/>
<dbReference type="EMBL" id="JACGWL010000013">
    <property type="protein sequence ID" value="KAK4389795.1"/>
    <property type="molecule type" value="Genomic_DNA"/>
</dbReference>
<evidence type="ECO:0000313" key="3">
    <source>
        <dbReference type="Proteomes" id="UP001289374"/>
    </source>
</evidence>
<feature type="region of interest" description="Disordered" evidence="1">
    <location>
        <begin position="50"/>
        <end position="79"/>
    </location>
</feature>
<comment type="caution">
    <text evidence="2">The sequence shown here is derived from an EMBL/GenBank/DDBJ whole genome shotgun (WGS) entry which is preliminary data.</text>
</comment>
<feature type="compositionally biased region" description="Pro residues" evidence="1">
    <location>
        <begin position="63"/>
        <end position="75"/>
    </location>
</feature>
<feature type="compositionally biased region" description="Low complexity" evidence="1">
    <location>
        <begin position="50"/>
        <end position="62"/>
    </location>
</feature>
<evidence type="ECO:0000313" key="2">
    <source>
        <dbReference type="EMBL" id="KAK4389795.1"/>
    </source>
</evidence>
<gene>
    <name evidence="2" type="ORF">Sango_2316500</name>
</gene>
<keyword evidence="3" id="KW-1185">Reference proteome</keyword>
<organism evidence="2 3">
    <name type="scientific">Sesamum angolense</name>
    <dbReference type="NCBI Taxonomy" id="2727404"/>
    <lineage>
        <taxon>Eukaryota</taxon>
        <taxon>Viridiplantae</taxon>
        <taxon>Streptophyta</taxon>
        <taxon>Embryophyta</taxon>
        <taxon>Tracheophyta</taxon>
        <taxon>Spermatophyta</taxon>
        <taxon>Magnoliopsida</taxon>
        <taxon>eudicotyledons</taxon>
        <taxon>Gunneridae</taxon>
        <taxon>Pentapetalae</taxon>
        <taxon>asterids</taxon>
        <taxon>lamiids</taxon>
        <taxon>Lamiales</taxon>
        <taxon>Pedaliaceae</taxon>
        <taxon>Sesamum</taxon>
    </lineage>
</organism>
<sequence length="123" mass="13643">MQTRSHSELQTIQDSIASLLSTVLDIRVTMDTRHEHTSVAIAGLQFQLSKPSISSPSSLTPAPQSPLAPDSPPKPSKLHLQLFDSTNPLDWVFQADQFFEFYSIPLDQRLKRVSCYMSGDALG</sequence>
<dbReference type="Proteomes" id="UP001289374">
    <property type="component" value="Unassembled WGS sequence"/>
</dbReference>
<protein>
    <submittedName>
        <fullName evidence="2">Uncharacterized protein</fullName>
    </submittedName>
</protein>
<dbReference type="AlphaFoldDB" id="A0AAE2BLJ9"/>
<evidence type="ECO:0000256" key="1">
    <source>
        <dbReference type="SAM" id="MobiDB-lite"/>
    </source>
</evidence>
<accession>A0AAE2BLJ9</accession>
<reference evidence="2" key="2">
    <citation type="journal article" date="2024" name="Plant">
        <title>Genomic evolution and insights into agronomic trait innovations of Sesamum species.</title>
        <authorList>
            <person name="Miao H."/>
            <person name="Wang L."/>
            <person name="Qu L."/>
            <person name="Liu H."/>
            <person name="Sun Y."/>
            <person name="Le M."/>
            <person name="Wang Q."/>
            <person name="Wei S."/>
            <person name="Zheng Y."/>
            <person name="Lin W."/>
            <person name="Duan Y."/>
            <person name="Cao H."/>
            <person name="Xiong S."/>
            <person name="Wang X."/>
            <person name="Wei L."/>
            <person name="Li C."/>
            <person name="Ma Q."/>
            <person name="Ju M."/>
            <person name="Zhao R."/>
            <person name="Li G."/>
            <person name="Mu C."/>
            <person name="Tian Q."/>
            <person name="Mei H."/>
            <person name="Zhang T."/>
            <person name="Gao T."/>
            <person name="Zhang H."/>
        </authorList>
    </citation>
    <scope>NUCLEOTIDE SEQUENCE</scope>
    <source>
        <strain evidence="2">K16</strain>
    </source>
</reference>
<reference evidence="2" key="1">
    <citation type="submission" date="2020-06" db="EMBL/GenBank/DDBJ databases">
        <authorList>
            <person name="Li T."/>
            <person name="Hu X."/>
            <person name="Zhang T."/>
            <person name="Song X."/>
            <person name="Zhang H."/>
            <person name="Dai N."/>
            <person name="Sheng W."/>
            <person name="Hou X."/>
            <person name="Wei L."/>
        </authorList>
    </citation>
    <scope>NUCLEOTIDE SEQUENCE</scope>
    <source>
        <strain evidence="2">K16</strain>
        <tissue evidence="2">Leaf</tissue>
    </source>
</reference>
<name>A0AAE2BLJ9_9LAMI</name>